<gene>
    <name evidence="1" type="ORF">RFV38_02510</name>
</gene>
<comment type="caution">
    <text evidence="1">The sequence shown here is derived from an EMBL/GenBank/DDBJ whole genome shotgun (WGS) entry which is preliminary data.</text>
</comment>
<dbReference type="Proteomes" id="UP001279681">
    <property type="component" value="Unassembled WGS sequence"/>
</dbReference>
<dbReference type="PANTHER" id="PTHR38477">
    <property type="entry name" value="HYPOTHETICAL EXPORTED PROTEIN"/>
    <property type="match status" value="1"/>
</dbReference>
<accession>A0ABU4W9X0</accession>
<evidence type="ECO:0000313" key="1">
    <source>
        <dbReference type="EMBL" id="MDX8335376.1"/>
    </source>
</evidence>
<dbReference type="PANTHER" id="PTHR38477:SF1">
    <property type="entry name" value="MUREIN L,D-TRANSPEPTIDASE CATALYTIC DOMAIN FAMILY PROTEIN"/>
    <property type="match status" value="1"/>
</dbReference>
<organism evidence="1 2">
    <name type="scientific">Candidatus Cetobacterium colombiensis</name>
    <dbReference type="NCBI Taxonomy" id="3073100"/>
    <lineage>
        <taxon>Bacteria</taxon>
        <taxon>Fusobacteriati</taxon>
        <taxon>Fusobacteriota</taxon>
        <taxon>Fusobacteriia</taxon>
        <taxon>Fusobacteriales</taxon>
        <taxon>Fusobacteriaceae</taxon>
        <taxon>Cetobacterium</taxon>
    </lineage>
</organism>
<reference evidence="2" key="1">
    <citation type="submission" date="2023-07" db="EMBL/GenBank/DDBJ databases">
        <authorList>
            <person name="Colorado M.A."/>
            <person name="Villamil L.M."/>
            <person name="Melo J.F."/>
            <person name="Rodriguez J.A."/>
            <person name="Ruiz R.Y."/>
        </authorList>
    </citation>
    <scope>NUCLEOTIDE SEQUENCE [LARGE SCALE GENOMIC DNA]</scope>
    <source>
        <strain evidence="2">C33</strain>
    </source>
</reference>
<sequence>MIQKIYFLFFIFHLTALSSTSSLYNSLKLKDKMNYKVFKNAIKGASKIKGKDFQFLTVIDFTKPSTEPRFSVIDLKRKKLLYYTYVSHGKNSGKVVATKFSNAPNSFQSSLGFFVTDTRPYIGSYGYSLRLKGLENRFNSNAYDRAIVIHGAEYASKKYIDQMGFLGRTLGCPAIPTELSKEVIDLLSNNSIIFIAGNDNKYLKESTFIN</sequence>
<protein>
    <submittedName>
        <fullName evidence="1">Murein L,D-transpeptidase catalytic domain family protein</fullName>
    </submittedName>
</protein>
<evidence type="ECO:0000313" key="2">
    <source>
        <dbReference type="Proteomes" id="UP001279681"/>
    </source>
</evidence>
<dbReference type="Pfam" id="PF13645">
    <property type="entry name" value="YkuD_2"/>
    <property type="match status" value="1"/>
</dbReference>
<name>A0ABU4W9X0_9FUSO</name>
<dbReference type="InterPro" id="IPR032676">
    <property type="entry name" value="YkuD_2"/>
</dbReference>
<dbReference type="RefSeq" id="WP_320312780.1">
    <property type="nucleotide sequence ID" value="NZ_JAVIKH010000002.1"/>
</dbReference>
<dbReference type="EMBL" id="JAVIKH010000002">
    <property type="protein sequence ID" value="MDX8335376.1"/>
    <property type="molecule type" value="Genomic_DNA"/>
</dbReference>
<proteinExistence type="predicted"/>
<keyword evidence="2" id="KW-1185">Reference proteome</keyword>